<name>A0A1F6MRJ3_9BACT</name>
<evidence type="ECO:0000313" key="3">
    <source>
        <dbReference type="Proteomes" id="UP000178347"/>
    </source>
</evidence>
<organism evidence="2 3">
    <name type="scientific">Candidatus Magasanikbacteria bacterium RIFCSPLOWO2_12_FULL_43_12</name>
    <dbReference type="NCBI Taxonomy" id="1798692"/>
    <lineage>
        <taxon>Bacteria</taxon>
        <taxon>Candidatus Magasanikiibacteriota</taxon>
    </lineage>
</organism>
<dbReference type="Gene3D" id="3.90.550.10">
    <property type="entry name" value="Spore Coat Polysaccharide Biosynthesis Protein SpsA, Chain A"/>
    <property type="match status" value="1"/>
</dbReference>
<dbReference type="InterPro" id="IPR005835">
    <property type="entry name" value="NTP_transferase_dom"/>
</dbReference>
<dbReference type="PANTHER" id="PTHR47183">
    <property type="entry name" value="GLUCOSE-1-PHOSPHATE CYTIDYLYLTRANSFERASE-RELATED"/>
    <property type="match status" value="1"/>
</dbReference>
<sequence>MKTVILCGGIGTRMKEETEFKPKPLVLVGGKPILWHIMKIYAHHGFNDFILALGYKGDMIKQYFLNWRSFLNDFTLCTRDNAISFHNNDCDDFKITFVETGLDSLTGERVRLVKKYIDGDDFMITYGDGVADIDIHALVNFHKIQNTLATVTAVRAGNRFGFLNINHDTKKVINFFQHKVAGSSEDRQKDFINGGFMVLKKEALDLIPENGMIESIYPILAGKGELSVYLHDGKWKCMDTHKEYEELNAHWKEDPFWKVWE</sequence>
<dbReference type="EMBL" id="MFQN01000019">
    <property type="protein sequence ID" value="OGH74285.1"/>
    <property type="molecule type" value="Genomic_DNA"/>
</dbReference>
<dbReference type="InterPro" id="IPR013446">
    <property type="entry name" value="G1P_cyt_trans-like"/>
</dbReference>
<dbReference type="SUPFAM" id="SSF53448">
    <property type="entry name" value="Nucleotide-diphospho-sugar transferases"/>
    <property type="match status" value="1"/>
</dbReference>
<reference evidence="2 3" key="1">
    <citation type="journal article" date="2016" name="Nat. Commun.">
        <title>Thousands of microbial genomes shed light on interconnected biogeochemical processes in an aquifer system.</title>
        <authorList>
            <person name="Anantharaman K."/>
            <person name="Brown C.T."/>
            <person name="Hug L.A."/>
            <person name="Sharon I."/>
            <person name="Castelle C.J."/>
            <person name="Probst A.J."/>
            <person name="Thomas B.C."/>
            <person name="Singh A."/>
            <person name="Wilkins M.J."/>
            <person name="Karaoz U."/>
            <person name="Brodie E.L."/>
            <person name="Williams K.H."/>
            <person name="Hubbard S.S."/>
            <person name="Banfield J.F."/>
        </authorList>
    </citation>
    <scope>NUCLEOTIDE SEQUENCE [LARGE SCALE GENOMIC DNA]</scope>
</reference>
<evidence type="ECO:0000259" key="1">
    <source>
        <dbReference type="Pfam" id="PF00483"/>
    </source>
</evidence>
<dbReference type="Proteomes" id="UP000178347">
    <property type="component" value="Unassembled WGS sequence"/>
</dbReference>
<dbReference type="Pfam" id="PF00483">
    <property type="entry name" value="NTP_transferase"/>
    <property type="match status" value="1"/>
</dbReference>
<comment type="caution">
    <text evidence="2">The sequence shown here is derived from an EMBL/GenBank/DDBJ whole genome shotgun (WGS) entry which is preliminary data.</text>
</comment>
<dbReference type="InterPro" id="IPR029044">
    <property type="entry name" value="Nucleotide-diphossugar_trans"/>
</dbReference>
<dbReference type="STRING" id="1798692.A3G00_02405"/>
<gene>
    <name evidence="2" type="ORF">A3G00_02405</name>
</gene>
<dbReference type="AlphaFoldDB" id="A0A1F6MRJ3"/>
<accession>A0A1F6MRJ3</accession>
<proteinExistence type="predicted"/>
<dbReference type="PANTHER" id="PTHR47183:SF1">
    <property type="entry name" value="GLUCOSE-1-PHOSPHATE CYTIDYLYLTRANSFERASE"/>
    <property type="match status" value="1"/>
</dbReference>
<feature type="domain" description="Nucleotidyl transferase" evidence="1">
    <location>
        <begin position="2"/>
        <end position="250"/>
    </location>
</feature>
<evidence type="ECO:0000313" key="2">
    <source>
        <dbReference type="EMBL" id="OGH74285.1"/>
    </source>
</evidence>
<dbReference type="GO" id="GO:0047343">
    <property type="term" value="F:glucose-1-phosphate cytidylyltransferase activity"/>
    <property type="evidence" value="ECO:0007669"/>
    <property type="project" value="InterPro"/>
</dbReference>
<protein>
    <recommendedName>
        <fullName evidence="1">Nucleotidyl transferase domain-containing protein</fullName>
    </recommendedName>
</protein>